<evidence type="ECO:0000313" key="3">
    <source>
        <dbReference type="Proteomes" id="UP001454036"/>
    </source>
</evidence>
<dbReference type="EMBL" id="BAABME010015200">
    <property type="protein sequence ID" value="GAA0139915.1"/>
    <property type="molecule type" value="Genomic_DNA"/>
</dbReference>
<gene>
    <name evidence="2" type="ORF">LIER_35153</name>
</gene>
<dbReference type="Proteomes" id="UP001454036">
    <property type="component" value="Unassembled WGS sequence"/>
</dbReference>
<feature type="region of interest" description="Disordered" evidence="1">
    <location>
        <begin position="1"/>
        <end position="40"/>
    </location>
</feature>
<accession>A0AAV3NKQ2</accession>
<keyword evidence="3" id="KW-1185">Reference proteome</keyword>
<evidence type="ECO:0000256" key="1">
    <source>
        <dbReference type="SAM" id="MobiDB-lite"/>
    </source>
</evidence>
<evidence type="ECO:0000313" key="2">
    <source>
        <dbReference type="EMBL" id="GAA0139915.1"/>
    </source>
</evidence>
<name>A0AAV3NKQ2_LITER</name>
<proteinExistence type="predicted"/>
<organism evidence="2 3">
    <name type="scientific">Lithospermum erythrorhizon</name>
    <name type="common">Purple gromwell</name>
    <name type="synonym">Lithospermum officinale var. erythrorhizon</name>
    <dbReference type="NCBI Taxonomy" id="34254"/>
    <lineage>
        <taxon>Eukaryota</taxon>
        <taxon>Viridiplantae</taxon>
        <taxon>Streptophyta</taxon>
        <taxon>Embryophyta</taxon>
        <taxon>Tracheophyta</taxon>
        <taxon>Spermatophyta</taxon>
        <taxon>Magnoliopsida</taxon>
        <taxon>eudicotyledons</taxon>
        <taxon>Gunneridae</taxon>
        <taxon>Pentapetalae</taxon>
        <taxon>asterids</taxon>
        <taxon>lamiids</taxon>
        <taxon>Boraginales</taxon>
        <taxon>Boraginaceae</taxon>
        <taxon>Boraginoideae</taxon>
        <taxon>Lithospermeae</taxon>
        <taxon>Lithospermum</taxon>
    </lineage>
</organism>
<comment type="caution">
    <text evidence="2">The sequence shown here is derived from an EMBL/GenBank/DDBJ whole genome shotgun (WGS) entry which is preliminary data.</text>
</comment>
<sequence length="202" mass="21988">MGTSRGRGRPPRKKRLLQSSRGTTRPGKLLQTNRGDYTALNPEDSEEVTAEFNKLVVSFPRTLPSEDVLRPCVVIKAGDEVLPTCSSLPRVVNVAPQILSLARVPNLPSYAGYPSGSRVFPSPHPPPDPSICFLPIGSEEGYKSDHPYFVNTPYVLPSGVEVTDDSVSRPTLSLAAGLLQNYKLIPEVLRAMGVQCPSRLHD</sequence>
<reference evidence="2 3" key="1">
    <citation type="submission" date="2024-01" db="EMBL/GenBank/DDBJ databases">
        <title>The complete chloroplast genome sequence of Lithospermum erythrorhizon: insights into the phylogenetic relationship among Boraginaceae species and the maternal lineages of purple gromwells.</title>
        <authorList>
            <person name="Okada T."/>
            <person name="Watanabe K."/>
        </authorList>
    </citation>
    <scope>NUCLEOTIDE SEQUENCE [LARGE SCALE GENOMIC DNA]</scope>
</reference>
<dbReference type="AlphaFoldDB" id="A0AAV3NKQ2"/>
<feature type="compositionally biased region" description="Basic residues" evidence="1">
    <location>
        <begin position="1"/>
        <end position="16"/>
    </location>
</feature>
<protein>
    <submittedName>
        <fullName evidence="2">Uncharacterized protein</fullName>
    </submittedName>
</protein>